<name>A0AAD9I3P5_9PEZI</name>
<evidence type="ECO:0000256" key="5">
    <source>
        <dbReference type="ARBA" id="ARBA00012483"/>
    </source>
</evidence>
<sequence length="295" mass="31686">MGLSSAAPADVSDPTDWLGTPLSSLFPVDAALRCHVCKDFYKSPLLTSCNHSFCSLCIRRCLAADGKCPVCRANDQEVKLRQNKSLGEVLEAFTHARQAVLAWARRPPVVGHSGCGSPKRKAEDLGAAEEMEGPRSKRHRMSTRSGRARGVEATTEIMMAMVEDPEFPDEAADDYDPGDGLTSAELRKDLETWERTAGNLSGAARTAGAEIKAKEFDREGWSSNHSHAFQNLIAQARKTMDQARAKKTESSEAAGSTPASHTSPVDVTANGPEVLGGSGELVMSRETVATYHQAG</sequence>
<evidence type="ECO:0000256" key="3">
    <source>
        <dbReference type="ARBA" id="ARBA00004906"/>
    </source>
</evidence>
<evidence type="ECO:0000256" key="16">
    <source>
        <dbReference type="ARBA" id="ARBA00031783"/>
    </source>
</evidence>
<keyword evidence="15" id="KW-0539">Nucleus</keyword>
<dbReference type="GO" id="GO:0097505">
    <property type="term" value="C:Rad6-Rad18 complex"/>
    <property type="evidence" value="ECO:0007669"/>
    <property type="project" value="TreeGrafter"/>
</dbReference>
<dbReference type="InterPro" id="IPR039577">
    <property type="entry name" value="Rad18"/>
</dbReference>
<evidence type="ECO:0000256" key="4">
    <source>
        <dbReference type="ARBA" id="ARBA00009506"/>
    </source>
</evidence>
<dbReference type="FunFam" id="3.30.40.10:FF:000172">
    <property type="entry name" value="E3 ubiquitin-protein ligase RAD18"/>
    <property type="match status" value="1"/>
</dbReference>
<keyword evidence="14" id="KW-0234">DNA repair</keyword>
<comment type="caution">
    <text evidence="22">The sequence shown here is derived from an EMBL/GenBank/DDBJ whole genome shotgun (WGS) entry which is preliminary data.</text>
</comment>
<evidence type="ECO:0000259" key="21">
    <source>
        <dbReference type="PROSITE" id="PS50089"/>
    </source>
</evidence>
<feature type="region of interest" description="Disordered" evidence="20">
    <location>
        <begin position="112"/>
        <end position="148"/>
    </location>
</feature>
<dbReference type="GO" id="GO:0005634">
    <property type="term" value="C:nucleus"/>
    <property type="evidence" value="ECO:0007669"/>
    <property type="project" value="UniProtKB-SubCell"/>
</dbReference>
<evidence type="ECO:0000256" key="12">
    <source>
        <dbReference type="ARBA" id="ARBA00022833"/>
    </source>
</evidence>
<evidence type="ECO:0000256" key="6">
    <source>
        <dbReference type="ARBA" id="ARBA00015551"/>
    </source>
</evidence>
<evidence type="ECO:0000256" key="18">
    <source>
        <dbReference type="ARBA" id="ARBA00082369"/>
    </source>
</evidence>
<comment type="catalytic activity">
    <reaction evidence="1">
        <text>S-ubiquitinyl-[E2 ubiquitin-conjugating enzyme]-L-cysteine + [acceptor protein]-L-lysine = [E2 ubiquitin-conjugating enzyme]-L-cysteine + N(6)-ubiquitinyl-[acceptor protein]-L-lysine.</text>
        <dbReference type="EC" id="2.3.2.27"/>
    </reaction>
</comment>
<dbReference type="SUPFAM" id="SSF57850">
    <property type="entry name" value="RING/U-box"/>
    <property type="match status" value="1"/>
</dbReference>
<dbReference type="GO" id="GO:0003697">
    <property type="term" value="F:single-stranded DNA binding"/>
    <property type="evidence" value="ECO:0007669"/>
    <property type="project" value="InterPro"/>
</dbReference>
<feature type="compositionally biased region" description="Polar residues" evidence="20">
    <location>
        <begin position="251"/>
        <end position="265"/>
    </location>
</feature>
<keyword evidence="10 19" id="KW-0863">Zinc-finger</keyword>
<keyword evidence="8" id="KW-0479">Metal-binding</keyword>
<protein>
    <recommendedName>
        <fullName evidence="6">Postreplication repair E3 ubiquitin-protein ligase RAD18</fullName>
        <ecNumber evidence="5">2.3.2.27</ecNumber>
    </recommendedName>
    <alternativeName>
        <fullName evidence="17">Postreplication repair E3 ubiquitin-protein ligase rad18</fullName>
    </alternativeName>
    <alternativeName>
        <fullName evidence="16 18">RING-type E3 ubiquitin transferase RAD18</fullName>
    </alternativeName>
</protein>
<gene>
    <name evidence="22" type="ORF">P8C59_005065</name>
</gene>
<keyword evidence="7" id="KW-0808">Transferase</keyword>
<evidence type="ECO:0000256" key="11">
    <source>
        <dbReference type="ARBA" id="ARBA00022786"/>
    </source>
</evidence>
<dbReference type="PROSITE" id="PS00518">
    <property type="entry name" value="ZF_RING_1"/>
    <property type="match status" value="1"/>
</dbReference>
<dbReference type="Pfam" id="PF13923">
    <property type="entry name" value="zf-C3HC4_2"/>
    <property type="match status" value="1"/>
</dbReference>
<evidence type="ECO:0000256" key="15">
    <source>
        <dbReference type="ARBA" id="ARBA00023242"/>
    </source>
</evidence>
<evidence type="ECO:0000256" key="7">
    <source>
        <dbReference type="ARBA" id="ARBA00022679"/>
    </source>
</evidence>
<keyword evidence="12" id="KW-0862">Zinc</keyword>
<evidence type="ECO:0000256" key="2">
    <source>
        <dbReference type="ARBA" id="ARBA00004123"/>
    </source>
</evidence>
<dbReference type="GO" id="GO:0008270">
    <property type="term" value="F:zinc ion binding"/>
    <property type="evidence" value="ECO:0007669"/>
    <property type="project" value="UniProtKB-KW"/>
</dbReference>
<evidence type="ECO:0000256" key="8">
    <source>
        <dbReference type="ARBA" id="ARBA00022723"/>
    </source>
</evidence>
<dbReference type="PANTHER" id="PTHR14134:SF2">
    <property type="entry name" value="E3 UBIQUITIN-PROTEIN LIGASE RAD18"/>
    <property type="match status" value="1"/>
</dbReference>
<evidence type="ECO:0000256" key="19">
    <source>
        <dbReference type="PROSITE-ProRule" id="PRU00175"/>
    </source>
</evidence>
<comment type="subcellular location">
    <subcellularLocation>
        <location evidence="2">Nucleus</location>
    </subcellularLocation>
</comment>
<comment type="similarity">
    <text evidence="4">Belongs to the RAD18 family.</text>
</comment>
<keyword evidence="13" id="KW-0238">DNA-binding</keyword>
<reference evidence="22" key="1">
    <citation type="journal article" date="2023" name="Mol. Plant Microbe Interact.">
        <title>Elucidating the Obligate Nature and Biological Capacity of an Invasive Fungal Corn Pathogen.</title>
        <authorList>
            <person name="MacCready J.S."/>
            <person name="Roggenkamp E.M."/>
            <person name="Gdanetz K."/>
            <person name="Chilvers M.I."/>
        </authorList>
    </citation>
    <scope>NUCLEOTIDE SEQUENCE</scope>
    <source>
        <strain evidence="22">PM02</strain>
    </source>
</reference>
<evidence type="ECO:0000256" key="9">
    <source>
        <dbReference type="ARBA" id="ARBA00022763"/>
    </source>
</evidence>
<evidence type="ECO:0000256" key="10">
    <source>
        <dbReference type="ARBA" id="ARBA00022771"/>
    </source>
</evidence>
<keyword evidence="23" id="KW-1185">Reference proteome</keyword>
<organism evidence="22 23">
    <name type="scientific">Phyllachora maydis</name>
    <dbReference type="NCBI Taxonomy" id="1825666"/>
    <lineage>
        <taxon>Eukaryota</taxon>
        <taxon>Fungi</taxon>
        <taxon>Dikarya</taxon>
        <taxon>Ascomycota</taxon>
        <taxon>Pezizomycotina</taxon>
        <taxon>Sordariomycetes</taxon>
        <taxon>Sordariomycetidae</taxon>
        <taxon>Phyllachorales</taxon>
        <taxon>Phyllachoraceae</taxon>
        <taxon>Phyllachora</taxon>
    </lineage>
</organism>
<comment type="pathway">
    <text evidence="3">Protein modification; protein ubiquitination.</text>
</comment>
<accession>A0AAD9I3P5</accession>
<dbReference type="PROSITE" id="PS50089">
    <property type="entry name" value="ZF_RING_2"/>
    <property type="match status" value="1"/>
</dbReference>
<feature type="domain" description="RING-type" evidence="21">
    <location>
        <begin position="34"/>
        <end position="72"/>
    </location>
</feature>
<evidence type="ECO:0000256" key="1">
    <source>
        <dbReference type="ARBA" id="ARBA00000900"/>
    </source>
</evidence>
<dbReference type="EMBL" id="JAQQPM010000004">
    <property type="protein sequence ID" value="KAK2070581.1"/>
    <property type="molecule type" value="Genomic_DNA"/>
</dbReference>
<evidence type="ECO:0000256" key="20">
    <source>
        <dbReference type="SAM" id="MobiDB-lite"/>
    </source>
</evidence>
<dbReference type="Gene3D" id="3.30.40.10">
    <property type="entry name" value="Zinc/RING finger domain, C3HC4 (zinc finger)"/>
    <property type="match status" value="1"/>
</dbReference>
<keyword evidence="9" id="KW-0227">DNA damage</keyword>
<dbReference type="InterPro" id="IPR013083">
    <property type="entry name" value="Znf_RING/FYVE/PHD"/>
</dbReference>
<dbReference type="GO" id="GO:0006513">
    <property type="term" value="P:protein monoubiquitination"/>
    <property type="evidence" value="ECO:0007669"/>
    <property type="project" value="InterPro"/>
</dbReference>
<dbReference type="InterPro" id="IPR001841">
    <property type="entry name" value="Znf_RING"/>
</dbReference>
<dbReference type="PANTHER" id="PTHR14134">
    <property type="entry name" value="E3 UBIQUITIN-PROTEIN LIGASE RAD18"/>
    <property type="match status" value="1"/>
</dbReference>
<keyword evidence="11" id="KW-0833">Ubl conjugation pathway</keyword>
<dbReference type="GO" id="GO:0006281">
    <property type="term" value="P:DNA repair"/>
    <property type="evidence" value="ECO:0007669"/>
    <property type="project" value="UniProtKB-KW"/>
</dbReference>
<dbReference type="InterPro" id="IPR017907">
    <property type="entry name" value="Znf_RING_CS"/>
</dbReference>
<dbReference type="SMART" id="SM00184">
    <property type="entry name" value="RING"/>
    <property type="match status" value="1"/>
</dbReference>
<dbReference type="AlphaFoldDB" id="A0AAD9I3P5"/>
<proteinExistence type="inferred from homology"/>
<dbReference type="Proteomes" id="UP001217918">
    <property type="component" value="Unassembled WGS sequence"/>
</dbReference>
<evidence type="ECO:0000256" key="17">
    <source>
        <dbReference type="ARBA" id="ARBA00074353"/>
    </source>
</evidence>
<dbReference type="GO" id="GO:0006301">
    <property type="term" value="P:DNA damage tolerance"/>
    <property type="evidence" value="ECO:0007669"/>
    <property type="project" value="InterPro"/>
</dbReference>
<dbReference type="EC" id="2.3.2.27" evidence="5"/>
<evidence type="ECO:0000256" key="13">
    <source>
        <dbReference type="ARBA" id="ARBA00023125"/>
    </source>
</evidence>
<feature type="region of interest" description="Disordered" evidence="20">
    <location>
        <begin position="238"/>
        <end position="295"/>
    </location>
</feature>
<feature type="compositionally biased region" description="Basic and acidic residues" evidence="20">
    <location>
        <begin position="238"/>
        <end position="250"/>
    </location>
</feature>
<evidence type="ECO:0000256" key="14">
    <source>
        <dbReference type="ARBA" id="ARBA00023204"/>
    </source>
</evidence>
<evidence type="ECO:0000313" key="23">
    <source>
        <dbReference type="Proteomes" id="UP001217918"/>
    </source>
</evidence>
<dbReference type="GO" id="GO:0061630">
    <property type="term" value="F:ubiquitin protein ligase activity"/>
    <property type="evidence" value="ECO:0007669"/>
    <property type="project" value="UniProtKB-EC"/>
</dbReference>
<evidence type="ECO:0000313" key="22">
    <source>
        <dbReference type="EMBL" id="KAK2070581.1"/>
    </source>
</evidence>